<dbReference type="OrthoDB" id="321327at2"/>
<feature type="binding site" evidence="2">
    <location>
        <position position="59"/>
    </location>
    <ligand>
        <name>Fe cation</name>
        <dbReference type="ChEBI" id="CHEBI:24875"/>
    </ligand>
</feature>
<dbReference type="EMBL" id="SDPQ02000003">
    <property type="protein sequence ID" value="KAA1395277.1"/>
    <property type="molecule type" value="Genomic_DNA"/>
</dbReference>
<dbReference type="PIRSF" id="PIRSF006232">
    <property type="entry name" value="Pirin"/>
    <property type="match status" value="1"/>
</dbReference>
<feature type="domain" description="Quercetin 2,3-dioxygenase C-terminal cupin" evidence="5">
    <location>
        <begin position="144"/>
        <end position="214"/>
    </location>
</feature>
<keyword evidence="7" id="KW-1185">Reference proteome</keyword>
<dbReference type="Pfam" id="PF02678">
    <property type="entry name" value="Pirin"/>
    <property type="match status" value="1"/>
</dbReference>
<dbReference type="Gene3D" id="2.60.120.10">
    <property type="entry name" value="Jelly Rolls"/>
    <property type="match status" value="2"/>
</dbReference>
<dbReference type="InterPro" id="IPR012093">
    <property type="entry name" value="Pirin"/>
</dbReference>
<evidence type="ECO:0000313" key="6">
    <source>
        <dbReference type="EMBL" id="KAA1395277.1"/>
    </source>
</evidence>
<feature type="binding site" evidence="2">
    <location>
        <position position="103"/>
    </location>
    <ligand>
        <name>Fe cation</name>
        <dbReference type="ChEBI" id="CHEBI:24875"/>
    </ligand>
</feature>
<feature type="binding site" evidence="2">
    <location>
        <position position="57"/>
    </location>
    <ligand>
        <name>Fe cation</name>
        <dbReference type="ChEBI" id="CHEBI:24875"/>
    </ligand>
</feature>
<feature type="binding site" evidence="2">
    <location>
        <position position="101"/>
    </location>
    <ligand>
        <name>Fe cation</name>
        <dbReference type="ChEBI" id="CHEBI:24875"/>
    </ligand>
</feature>
<evidence type="ECO:0000259" key="5">
    <source>
        <dbReference type="Pfam" id="PF17954"/>
    </source>
</evidence>
<sequence>MPEIRRADDRFRTDGDGVTTWHSFSYGQHYDPDNVGFGPLIAINTERIDAGRGYELHHHADVEIVTWVLEGALQHQDGTGHRGIIEPGTAQRLSAGTGVQHSEQNASDDVPLVFVQMMLRSDHDAEPEYAQVDVDLRPGELTPTVDVHTGAELFVVRLTAGQSVAVPAARRSLVHVTDGSLSLGDATLTAGDEARLTDEGEYDLRASSAATALIWQLQR</sequence>
<evidence type="ECO:0000313" key="7">
    <source>
        <dbReference type="Proteomes" id="UP000380867"/>
    </source>
</evidence>
<reference evidence="6" key="1">
    <citation type="submission" date="2019-09" db="EMBL/GenBank/DDBJ databases">
        <authorList>
            <person name="Li J."/>
        </authorList>
    </citation>
    <scope>NUCLEOTIDE SEQUENCE [LARGE SCALE GENOMIC DNA]</scope>
    <source>
        <strain evidence="6">JCM 14732</strain>
    </source>
</reference>
<evidence type="ECO:0000256" key="1">
    <source>
        <dbReference type="ARBA" id="ARBA00008416"/>
    </source>
</evidence>
<dbReference type="InterPro" id="IPR041602">
    <property type="entry name" value="Quercetinase_C"/>
</dbReference>
<proteinExistence type="inferred from homology"/>
<accession>A0A5M4FAI0</accession>
<feature type="domain" description="Pirin N-terminal" evidence="4">
    <location>
        <begin position="15"/>
        <end position="117"/>
    </location>
</feature>
<dbReference type="GO" id="GO:0046872">
    <property type="term" value="F:metal ion binding"/>
    <property type="evidence" value="ECO:0007669"/>
    <property type="project" value="UniProtKB-KW"/>
</dbReference>
<dbReference type="Proteomes" id="UP000380867">
    <property type="component" value="Unassembled WGS sequence"/>
</dbReference>
<comment type="similarity">
    <text evidence="1 3">Belongs to the pirin family.</text>
</comment>
<name>A0A5M4FAI0_9ACTN</name>
<evidence type="ECO:0000256" key="2">
    <source>
        <dbReference type="PIRSR" id="PIRSR006232-1"/>
    </source>
</evidence>
<gene>
    <name evidence="6" type="ORF">ESP70_014000</name>
</gene>
<dbReference type="InterPro" id="IPR014710">
    <property type="entry name" value="RmlC-like_jellyroll"/>
</dbReference>
<dbReference type="AlphaFoldDB" id="A0A5M4FAI0"/>
<dbReference type="InterPro" id="IPR003829">
    <property type="entry name" value="Pirin_N_dom"/>
</dbReference>
<keyword evidence="2" id="KW-0479">Metal-binding</keyword>
<dbReference type="RefSeq" id="WP_149689943.1">
    <property type="nucleotide sequence ID" value="NZ_SDPQ02000003.1"/>
</dbReference>
<dbReference type="PANTHER" id="PTHR43212:SF3">
    <property type="entry name" value="QUERCETIN 2,3-DIOXYGENASE"/>
    <property type="match status" value="1"/>
</dbReference>
<evidence type="ECO:0000259" key="4">
    <source>
        <dbReference type="Pfam" id="PF02678"/>
    </source>
</evidence>
<dbReference type="SUPFAM" id="SSF51182">
    <property type="entry name" value="RmlC-like cupins"/>
    <property type="match status" value="1"/>
</dbReference>
<organism evidence="6 7">
    <name type="scientific">Aeromicrobium ginsengisoli</name>
    <dbReference type="NCBI Taxonomy" id="363867"/>
    <lineage>
        <taxon>Bacteria</taxon>
        <taxon>Bacillati</taxon>
        <taxon>Actinomycetota</taxon>
        <taxon>Actinomycetes</taxon>
        <taxon>Propionibacteriales</taxon>
        <taxon>Nocardioidaceae</taxon>
        <taxon>Aeromicrobium</taxon>
    </lineage>
</organism>
<comment type="caution">
    <text evidence="6">The sequence shown here is derived from an EMBL/GenBank/DDBJ whole genome shotgun (WGS) entry which is preliminary data.</text>
</comment>
<protein>
    <submittedName>
        <fullName evidence="6">Pirin family protein</fullName>
    </submittedName>
</protein>
<dbReference type="Pfam" id="PF17954">
    <property type="entry name" value="Pirin_C_2"/>
    <property type="match status" value="1"/>
</dbReference>
<dbReference type="InterPro" id="IPR011051">
    <property type="entry name" value="RmlC_Cupin_sf"/>
</dbReference>
<dbReference type="PANTHER" id="PTHR43212">
    <property type="entry name" value="QUERCETIN 2,3-DIOXYGENASE"/>
    <property type="match status" value="1"/>
</dbReference>
<evidence type="ECO:0000256" key="3">
    <source>
        <dbReference type="RuleBase" id="RU003457"/>
    </source>
</evidence>
<comment type="cofactor">
    <cofactor evidence="2">
        <name>Fe cation</name>
        <dbReference type="ChEBI" id="CHEBI:24875"/>
    </cofactor>
    <text evidence="2">Binds 1 Fe cation per subunit.</text>
</comment>
<keyword evidence="2" id="KW-0408">Iron</keyword>